<feature type="domain" description="Fido" evidence="3">
    <location>
        <begin position="148"/>
        <end position="321"/>
    </location>
</feature>
<protein>
    <recommendedName>
        <fullName evidence="3">Fido domain-containing protein</fullName>
    </recommendedName>
</protein>
<evidence type="ECO:0000256" key="2">
    <source>
        <dbReference type="PIRSR" id="PIRSR640198-2"/>
    </source>
</evidence>
<proteinExistence type="predicted"/>
<dbReference type="EMBL" id="JAQGDS010000014">
    <property type="protein sequence ID" value="KAJ6256137.1"/>
    <property type="molecule type" value="Genomic_DNA"/>
</dbReference>
<accession>A0AAD6ITI1</accession>
<gene>
    <name evidence="4" type="ORF">Dda_8972</name>
</gene>
<feature type="binding site" evidence="2">
    <location>
        <begin position="251"/>
        <end position="258"/>
    </location>
    <ligand>
        <name>ATP</name>
        <dbReference type="ChEBI" id="CHEBI:30616"/>
    </ligand>
</feature>
<feature type="active site" evidence="1">
    <location>
        <position position="247"/>
    </location>
</feature>
<comment type="caution">
    <text evidence="4">The sequence shown here is derived from an EMBL/GenBank/DDBJ whole genome shotgun (WGS) entry which is preliminary data.</text>
</comment>
<dbReference type="PANTHER" id="PTHR13504:SF38">
    <property type="entry name" value="FIDO DOMAIN-CONTAINING PROTEIN"/>
    <property type="match status" value="1"/>
</dbReference>
<dbReference type="Pfam" id="PF02661">
    <property type="entry name" value="Fic"/>
    <property type="match status" value="1"/>
</dbReference>
<evidence type="ECO:0000259" key="3">
    <source>
        <dbReference type="PROSITE" id="PS51459"/>
    </source>
</evidence>
<evidence type="ECO:0000313" key="5">
    <source>
        <dbReference type="Proteomes" id="UP001221413"/>
    </source>
</evidence>
<dbReference type="Proteomes" id="UP001221413">
    <property type="component" value="Unassembled WGS sequence"/>
</dbReference>
<keyword evidence="5" id="KW-1185">Reference proteome</keyword>
<dbReference type="SUPFAM" id="SSF140931">
    <property type="entry name" value="Fic-like"/>
    <property type="match status" value="1"/>
</dbReference>
<evidence type="ECO:0000256" key="1">
    <source>
        <dbReference type="PIRSR" id="PIRSR640198-1"/>
    </source>
</evidence>
<dbReference type="InterPro" id="IPR003812">
    <property type="entry name" value="Fido"/>
</dbReference>
<organism evidence="4 5">
    <name type="scientific">Drechslerella dactyloides</name>
    <name type="common">Nematode-trapping fungus</name>
    <name type="synonym">Arthrobotrys dactyloides</name>
    <dbReference type="NCBI Taxonomy" id="74499"/>
    <lineage>
        <taxon>Eukaryota</taxon>
        <taxon>Fungi</taxon>
        <taxon>Dikarya</taxon>
        <taxon>Ascomycota</taxon>
        <taxon>Pezizomycotina</taxon>
        <taxon>Orbiliomycetes</taxon>
        <taxon>Orbiliales</taxon>
        <taxon>Orbiliaceae</taxon>
        <taxon>Drechslerella</taxon>
    </lineage>
</organism>
<keyword evidence="2" id="KW-0547">Nucleotide-binding</keyword>
<evidence type="ECO:0000313" key="4">
    <source>
        <dbReference type="EMBL" id="KAJ6256137.1"/>
    </source>
</evidence>
<dbReference type="PROSITE" id="PS51459">
    <property type="entry name" value="FIDO"/>
    <property type="match status" value="1"/>
</dbReference>
<dbReference type="InterPro" id="IPR036597">
    <property type="entry name" value="Fido-like_dom_sf"/>
</dbReference>
<dbReference type="Gene3D" id="1.10.3290.10">
    <property type="entry name" value="Fido-like domain"/>
    <property type="match status" value="1"/>
</dbReference>
<dbReference type="InterPro" id="IPR040198">
    <property type="entry name" value="Fido_containing"/>
</dbReference>
<dbReference type="GO" id="GO:0005524">
    <property type="term" value="F:ATP binding"/>
    <property type="evidence" value="ECO:0007669"/>
    <property type="project" value="UniProtKB-KW"/>
</dbReference>
<keyword evidence="2" id="KW-0067">ATP-binding</keyword>
<sequence>MTTRLTRIYQTQESLDLANQQYNHLLEIINVIRSKWQNNHAKQMAFRIESELCRMVFGSNFIERAGTSYDETVQICCKVFREELPSRQTEEYTADLATLMGGLQLDSPYAPNDSKEAVIQRARLEVIQHARALSFFFENFMANEEEPLSENLILQTHRILCTGYDHEDGTAWQNWAGKYRDYEIAASSGGGNDGWKRKVTIFVRAVAVPTYMAAMVQSFNAWIAQDDVEVDPFELAAWLSTQFVNIHPFGDGNGRICRILLNAVLYKFTGLVASLGEDGDESRETYLEVAQRSSKVYHKEDGEVPTTSQTSHTELVGLVLKKAALCGSRLLEGLEG</sequence>
<dbReference type="PANTHER" id="PTHR13504">
    <property type="entry name" value="FIDO DOMAIN-CONTAINING PROTEIN DDB_G0283145"/>
    <property type="match status" value="1"/>
</dbReference>
<reference evidence="4" key="1">
    <citation type="submission" date="2023-01" db="EMBL/GenBank/DDBJ databases">
        <title>The chitinases involved in constricting ring structure development in the nematode-trapping fungus Drechslerella dactyloides.</title>
        <authorList>
            <person name="Wang R."/>
            <person name="Zhang L."/>
            <person name="Tang P."/>
            <person name="Li S."/>
            <person name="Liang L."/>
        </authorList>
    </citation>
    <scope>NUCLEOTIDE SEQUENCE</scope>
    <source>
        <strain evidence="4">YMF1.00031</strain>
    </source>
</reference>
<name>A0AAD6ITI1_DREDA</name>
<dbReference type="AlphaFoldDB" id="A0AAD6ITI1"/>